<proteinExistence type="predicted"/>
<comment type="caution">
    <text evidence="1">The sequence shown here is derived from an EMBL/GenBank/DDBJ whole genome shotgun (WGS) entry which is preliminary data.</text>
</comment>
<evidence type="ECO:0008006" key="3">
    <source>
        <dbReference type="Google" id="ProtNLM"/>
    </source>
</evidence>
<dbReference type="Proteomes" id="UP000034616">
    <property type="component" value="Unassembled WGS sequence"/>
</dbReference>
<name>A0A0G0WPN8_9BACT</name>
<accession>A0A0G0WPN8</accession>
<dbReference type="EMBL" id="LCAH01000013">
    <property type="protein sequence ID" value="KKR86445.1"/>
    <property type="molecule type" value="Genomic_DNA"/>
</dbReference>
<reference evidence="1 2" key="1">
    <citation type="journal article" date="2015" name="Nature">
        <title>rRNA introns, odd ribosomes, and small enigmatic genomes across a large radiation of phyla.</title>
        <authorList>
            <person name="Brown C.T."/>
            <person name="Hug L.A."/>
            <person name="Thomas B.C."/>
            <person name="Sharon I."/>
            <person name="Castelle C.J."/>
            <person name="Singh A."/>
            <person name="Wilkins M.J."/>
            <person name="Williams K.H."/>
            <person name="Banfield J.F."/>
        </authorList>
    </citation>
    <scope>NUCLEOTIDE SEQUENCE [LARGE SCALE GENOMIC DNA]</scope>
</reference>
<protein>
    <recommendedName>
        <fullName evidence="3">Outer membrane protein beta-barrel domain-containing protein</fullName>
    </recommendedName>
</protein>
<dbReference type="AlphaFoldDB" id="A0A0G0WPN8"/>
<evidence type="ECO:0000313" key="1">
    <source>
        <dbReference type="EMBL" id="KKR86445.1"/>
    </source>
</evidence>
<sequence length="197" mass="22344">MRKSGMLILVLVFSVFFGIQTIHAKELTWTGTQTLTSLGAEIPLSGKNFFRTSIHYFWTPEIGHEKDMVAVYTGPKMRSENMWVAPQIGFMGNWMEEGKDALILSVWSGGSWGKFSAFLEVEVYLAQNNPVDFYGCYFFNYDPMATLNVGWHVEEVNLKFSTGPHIGITKGPIHFELQYYINPDLNHTVRIVTGVGF</sequence>
<evidence type="ECO:0000313" key="2">
    <source>
        <dbReference type="Proteomes" id="UP000034616"/>
    </source>
</evidence>
<organism evidence="1 2">
    <name type="scientific">Candidatus Uhrbacteria bacterium GW2011_GWC2_41_11</name>
    <dbReference type="NCBI Taxonomy" id="1618985"/>
    <lineage>
        <taxon>Bacteria</taxon>
        <taxon>Candidatus Uhriibacteriota</taxon>
    </lineage>
</organism>
<gene>
    <name evidence="1" type="ORF">UU35_C0013G0020</name>
</gene>